<evidence type="ECO:0000256" key="1">
    <source>
        <dbReference type="PROSITE-ProRule" id="PRU00076"/>
    </source>
</evidence>
<keyword evidence="3" id="KW-0812">Transmembrane</keyword>
<gene>
    <name evidence="5" type="ORF">DFA_08089</name>
</gene>
<dbReference type="InterPro" id="IPR056851">
    <property type="entry name" value="Ig_SibA-E"/>
</dbReference>
<dbReference type="NCBIfam" id="NF012211">
    <property type="entry name" value="tand_rpt_95"/>
    <property type="match status" value="1"/>
</dbReference>
<sequence length="1843" mass="196831">MQPCKLVVRFYFRFHQSASFAVFHWGVWCVPYQQQDVDMHSTHFRYGTIQWTNGANSWAFTIRANIAFRYSYFKQVYGVNPVVGDTFTYDTLLVGYTYDDWLFGDSYYEEKYYADFTIDHIDPGADWLTAYLFETYTYPSDCIPSYGSKIGYYGGDRLVNLNNNAEGMWLVWMSVPFGLSTTKYSSSPVSGMLPIVPAYFGKVNSIPVLASHNQSPTKLKYTMSTWSGMTQPPQMSVDANSGIITYNPTALGLWSTQIVVCETLGVISCTTIDFLINVTKPIVTPDLPPYFVTPPTPAVNSYVDFTTGIASSFQLKGVSPQATSTVSISTAAFPMAGLKDSKGLQLAGGVYNFFLRVTTSVCGNGQQLPDGTCICDAGWVGTQCNQCAPGNYGPTCLPLPPCVNGQSNGGPYGDGKCVCSPGWQGAACNISSSARCSDTAPSAIITQTSSGSSSVSPDYVQASLAVSATALQVPLALLNKFTIPAEVFIIYDLSTTAANNARYKQFISSFTNFKSYFATKRETVNFGLGTFSDSATQSNTFQLAANFMPDIGPTLNSLTLLTGNPSANIPYNVLIDAIPKIGFSNSGTMKMIYLVTDNNIAPTDNTLITNLVNALNNRNILLGVFALDSVSSYAPLFAAAGAGSAYAWPATSATPWFNLFIDNIYTPMITNIVVKVRSDLTGLVSIPPPSPSTTTTWYTTLLLPTPAPTTLSPQVQINVVGFDRQTIAVAINHAPTTASVQFTNTEDTSYPFAIVGADIDQNPLTIALTQLPALGSIQINGVTMVLNTQYTLPSSSTNAFKFVPNANANGNDVALFAVSDGCLAANGQITIQITPSNDPPTCQAALVSTDQNTAKPFTLAVTDVDSTGLTVEFSSSSVIQTLGSITTGGSAIVDGTKYPSGSSFTFTPFLSANGSATFPFVVRDELMSSQCSVTVQVVRVNVAPTLSVQSPINMIPDSTQYIPFTVTDPDNYETLTVTITAANPVGGAFFGPQGEALTGPFPMVIGAYDVSLTHSAMNNLSYHSANNQDTGVSITISVSDTSNAVDAETVLILITGNRTNSAPSATPVGPIVLDQDTLSSTFLLNGTDPDQTKYDNILDIVISSYPSKGVLETPTGTALVTPLKTALSVVYAPNPGWFGDDQLTFYVVDSLGVASSPQTVLITVNHVNHAPVISASDVFATGQQGQWLDAPITISASDIDNDVLTVSVTALPSSGSIKNSDGLVISTVPTAISNLSITYSPSSTVYYNFIQQYTVQVCDDDTPSLCSSASANIHYTYTNSAPTGEDNKVTTSQDVPVNFTLAGTDFEDGSNVLFTIVLLPSDGRLYTQDGLLIDSTTQTFTNPNLHYVPAEGVSNMDTPGQQGPVESFYYSVIDQNGTLSLNYNIQVFIIPFRPPTYHGDTNFTTLEDNSLSISLNAISQYGDPKFFIEFMSATAVGNLTYTSCPNDGTCSQAPLVQGVRFIGPPFTVDYSPAADAFGPQLATFSFRFIDSNTSEVITATVDVVPVNDPPYIQPITISTDLGTIQMGSLLSMPMNSTALLVFNASDIDSPYSSLLARLRTQAKGSMLSYDGQPTPTNNSVVINKGDIIPRSADGLWRMFYQPTPGRNGIGYDAISFAVYDDKELISPSYSLRVNVNPINLAPVVSVNQTHWNLNAKTTSTNIIGITVDDPDSLYNNISFTLALAPEGSIELPYSKNSPNCDFSTPSNVTCTAPKGTLNTFLTMIRLNFTLTEDANYTLTVTVSDLGYMGGNVLTDQKTVDVSILPSAISKTKNNTVVLAASISAAAVAAALIALGVWRLIKSKAPPTDAFFGDSPFADSNVSSNPLYQDSGRSGVNPLYQDIN</sequence>
<evidence type="ECO:0000259" key="4">
    <source>
        <dbReference type="PROSITE" id="PS50026"/>
    </source>
</evidence>
<dbReference type="Pfam" id="PF24619">
    <property type="entry name" value="Ig_SibA"/>
    <property type="match status" value="1"/>
</dbReference>
<feature type="disulfide bond" evidence="1">
    <location>
        <begin position="419"/>
        <end position="428"/>
    </location>
</feature>
<dbReference type="OrthoDB" id="286301at2759"/>
<comment type="caution">
    <text evidence="1">Lacks conserved residue(s) required for the propagation of feature annotation.</text>
</comment>
<keyword evidence="6" id="KW-1185">Reference proteome</keyword>
<dbReference type="PANTHER" id="PTHR24035:SF109">
    <property type="entry name" value="PROTEIN DRAPER"/>
    <property type="match status" value="1"/>
</dbReference>
<accession>F4Q501</accession>
<protein>
    <submittedName>
        <fullName evidence="5">Substrate adhesion molecule</fullName>
    </submittedName>
</protein>
<keyword evidence="1" id="KW-0245">EGF-like domain</keyword>
<keyword evidence="3" id="KW-1133">Transmembrane helix</keyword>
<dbReference type="Pfam" id="PF17803">
    <property type="entry name" value="Cadherin_4"/>
    <property type="match status" value="1"/>
</dbReference>
<dbReference type="PROSITE" id="PS00022">
    <property type="entry name" value="EGF_1"/>
    <property type="match status" value="1"/>
</dbReference>
<dbReference type="Pfam" id="PF17963">
    <property type="entry name" value="Big_9"/>
    <property type="match status" value="1"/>
</dbReference>
<dbReference type="Gene3D" id="2.170.300.10">
    <property type="entry name" value="Tie2 ligand-binding domain superfamily"/>
    <property type="match status" value="1"/>
</dbReference>
<name>F4Q501_CACFS</name>
<dbReference type="PANTHER" id="PTHR24035">
    <property type="entry name" value="MULTIPLE EPIDERMAL GROWTH FACTOR-LIKE DOMAINS PROTEIN"/>
    <property type="match status" value="1"/>
</dbReference>
<evidence type="ECO:0000256" key="2">
    <source>
        <dbReference type="SAM" id="MobiDB-lite"/>
    </source>
</evidence>
<dbReference type="PROSITE" id="PS50026">
    <property type="entry name" value="EGF_3"/>
    <property type="match status" value="1"/>
</dbReference>
<evidence type="ECO:0000256" key="3">
    <source>
        <dbReference type="SAM" id="Phobius"/>
    </source>
</evidence>
<feature type="compositionally biased region" description="Polar residues" evidence="2">
    <location>
        <begin position="1822"/>
        <end position="1833"/>
    </location>
</feature>
<feature type="transmembrane region" description="Helical" evidence="3">
    <location>
        <begin position="1776"/>
        <end position="1797"/>
    </location>
</feature>
<dbReference type="PROSITE" id="PS01186">
    <property type="entry name" value="EGF_2"/>
    <property type="match status" value="1"/>
</dbReference>
<dbReference type="Pfam" id="PF24908">
    <property type="entry name" value="Ig_SIBA-E_2nd"/>
    <property type="match status" value="1"/>
</dbReference>
<dbReference type="InterPro" id="IPR040853">
    <property type="entry name" value="RapA2_cadherin-like"/>
</dbReference>
<reference evidence="6" key="1">
    <citation type="journal article" date="2011" name="Genome Res.">
        <title>Phylogeny-wide analysis of social amoeba genomes highlights ancient origins for complex intercellular communication.</title>
        <authorList>
            <person name="Heidel A.J."/>
            <person name="Lawal H.M."/>
            <person name="Felder M."/>
            <person name="Schilde C."/>
            <person name="Helps N.R."/>
            <person name="Tunggal B."/>
            <person name="Rivero F."/>
            <person name="John U."/>
            <person name="Schleicher M."/>
            <person name="Eichinger L."/>
            <person name="Platzer M."/>
            <person name="Noegel A.A."/>
            <person name="Schaap P."/>
            <person name="Gloeckner G."/>
        </authorList>
    </citation>
    <scope>NUCLEOTIDE SEQUENCE [LARGE SCALE GENOMIC DNA]</scope>
    <source>
        <strain evidence="6">SH3</strain>
    </source>
</reference>
<dbReference type="InterPro" id="IPR056847">
    <property type="entry name" value="Ig_SibA-E_2nd"/>
</dbReference>
<evidence type="ECO:0000313" key="6">
    <source>
        <dbReference type="Proteomes" id="UP000007797"/>
    </source>
</evidence>
<dbReference type="KEGG" id="dfa:DFA_08089"/>
<evidence type="ECO:0000313" key="5">
    <source>
        <dbReference type="EMBL" id="EGG17107.1"/>
    </source>
</evidence>
<dbReference type="Proteomes" id="UP000007797">
    <property type="component" value="Unassembled WGS sequence"/>
</dbReference>
<feature type="region of interest" description="Disordered" evidence="2">
    <location>
        <begin position="1822"/>
        <end position="1843"/>
    </location>
</feature>
<dbReference type="InterPro" id="IPR000742">
    <property type="entry name" value="EGF"/>
</dbReference>
<dbReference type="GeneID" id="14869691"/>
<keyword evidence="1" id="KW-1015">Disulfide bond</keyword>
<dbReference type="InterPro" id="IPR002049">
    <property type="entry name" value="LE_dom"/>
</dbReference>
<dbReference type="CDD" id="cd00055">
    <property type="entry name" value="EGF_Lam"/>
    <property type="match status" value="1"/>
</dbReference>
<keyword evidence="3" id="KW-0472">Membrane</keyword>
<dbReference type="EMBL" id="GL883021">
    <property type="protein sequence ID" value="EGG17107.1"/>
    <property type="molecule type" value="Genomic_DNA"/>
</dbReference>
<dbReference type="RefSeq" id="XP_004355591.1">
    <property type="nucleotide sequence ID" value="XM_004355538.1"/>
</dbReference>
<dbReference type="PROSITE" id="PS01248">
    <property type="entry name" value="EGF_LAM_1"/>
    <property type="match status" value="1"/>
</dbReference>
<dbReference type="STRING" id="1054147.F4Q501"/>
<dbReference type="InterPro" id="IPR052108">
    <property type="entry name" value="MEGF/SIB"/>
</dbReference>
<dbReference type="OMA" id="ISCTTID"/>
<feature type="domain" description="EGF-like" evidence="4">
    <location>
        <begin position="392"/>
        <end position="429"/>
    </location>
</feature>
<organism evidence="5 6">
    <name type="scientific">Cavenderia fasciculata</name>
    <name type="common">Slime mold</name>
    <name type="synonym">Dictyostelium fasciculatum</name>
    <dbReference type="NCBI Taxonomy" id="261658"/>
    <lineage>
        <taxon>Eukaryota</taxon>
        <taxon>Amoebozoa</taxon>
        <taxon>Evosea</taxon>
        <taxon>Eumycetozoa</taxon>
        <taxon>Dictyostelia</taxon>
        <taxon>Acytosteliales</taxon>
        <taxon>Cavenderiaceae</taxon>
        <taxon>Cavenderia</taxon>
    </lineage>
</organism>
<dbReference type="Pfam" id="PF24909">
    <property type="entry name" value="vWA_SIBA-E"/>
    <property type="match status" value="1"/>
</dbReference>
<proteinExistence type="predicted"/>